<proteinExistence type="predicted"/>
<name>A0A1R0Y9H0_9BACL</name>
<gene>
    <name evidence="1" type="ORF">BSK52_00310</name>
</gene>
<dbReference type="InterPro" id="IPR011048">
    <property type="entry name" value="Haem_d1_sf"/>
</dbReference>
<accession>A0A1R0Y9H0</accession>
<dbReference type="PANTHER" id="PTHR47197:SF3">
    <property type="entry name" value="DIHYDRO-HEME D1 DEHYDROGENASE"/>
    <property type="match status" value="1"/>
</dbReference>
<dbReference type="SUPFAM" id="SSF51004">
    <property type="entry name" value="C-terminal (heme d1) domain of cytochrome cd1-nitrite reductase"/>
    <property type="match status" value="1"/>
</dbReference>
<sequence>MKYSKTLGIFLIIIMCSFITNPLSLNASNSGERKVTQLITTTKISENYGVVKFIEKDTQLMYINETETDTGIYTSSKKMFVFDVSTGKKIKEEEVGFEPILSVSGRYIVSSEKKYANKNFQNQFGEPPFIKIYDTQTGLSSQFSTESSEKLLGVLEDEDQVYAVSLSGDENRVEIRYYNRSGDYEYNLMLPLEHYRTIQMLANGNILFATTKHVGTIDYKTGKIYQSVLNSNHNLQYIVNSDSNPYYITVFGNFAMLPYATKDLKEHGNLFYDIKNNKLLSAIKLPMKNGTKFTQFGTDMTPSGLFIGSYGDKSMRVYNIKTGQLISTFFYKDNIDLIKLSKDGKKLFATMRGDKEYTTSVINPQTGKIIKTIKSFGMIEGMSESGKYVLVSDKEYRIADLIVKYPKKRSIWDISKM</sequence>
<dbReference type="Proteomes" id="UP000187439">
    <property type="component" value="Unassembled WGS sequence"/>
</dbReference>
<dbReference type="RefSeq" id="WP_076116292.1">
    <property type="nucleotide sequence ID" value="NZ_MPTC01000001.1"/>
</dbReference>
<evidence type="ECO:0008006" key="3">
    <source>
        <dbReference type="Google" id="ProtNLM"/>
    </source>
</evidence>
<dbReference type="AlphaFoldDB" id="A0A1R0Y9H0"/>
<dbReference type="InterPro" id="IPR015943">
    <property type="entry name" value="WD40/YVTN_repeat-like_dom_sf"/>
</dbReference>
<protein>
    <recommendedName>
        <fullName evidence="3">WD40 repeat domain-containing protein</fullName>
    </recommendedName>
</protein>
<comment type="caution">
    <text evidence="1">The sequence shown here is derived from an EMBL/GenBank/DDBJ whole genome shotgun (WGS) entry which is preliminary data.</text>
</comment>
<reference evidence="1 2" key="1">
    <citation type="submission" date="2016-10" db="EMBL/GenBank/DDBJ databases">
        <title>Paenibacillus species isolates.</title>
        <authorList>
            <person name="Beno S.M."/>
        </authorList>
    </citation>
    <scope>NUCLEOTIDE SEQUENCE [LARGE SCALE GENOMIC DNA]</scope>
    <source>
        <strain evidence="1 2">FSL H7-0710</strain>
    </source>
</reference>
<dbReference type="EMBL" id="MPTC01000001">
    <property type="protein sequence ID" value="OMD44028.1"/>
    <property type="molecule type" value="Genomic_DNA"/>
</dbReference>
<dbReference type="PANTHER" id="PTHR47197">
    <property type="entry name" value="PROTEIN NIRF"/>
    <property type="match status" value="1"/>
</dbReference>
<dbReference type="Gene3D" id="2.130.10.10">
    <property type="entry name" value="YVTN repeat-like/Quinoprotein amine dehydrogenase"/>
    <property type="match status" value="1"/>
</dbReference>
<evidence type="ECO:0000313" key="1">
    <source>
        <dbReference type="EMBL" id="OMD44028.1"/>
    </source>
</evidence>
<organism evidence="1 2">
    <name type="scientific">Paenibacillus odorifer</name>
    <dbReference type="NCBI Taxonomy" id="189426"/>
    <lineage>
        <taxon>Bacteria</taxon>
        <taxon>Bacillati</taxon>
        <taxon>Bacillota</taxon>
        <taxon>Bacilli</taxon>
        <taxon>Bacillales</taxon>
        <taxon>Paenibacillaceae</taxon>
        <taxon>Paenibacillus</taxon>
    </lineage>
</organism>
<dbReference type="InterPro" id="IPR051200">
    <property type="entry name" value="Host-pathogen_enzymatic-act"/>
</dbReference>
<evidence type="ECO:0000313" key="2">
    <source>
        <dbReference type="Proteomes" id="UP000187439"/>
    </source>
</evidence>